<feature type="transmembrane region" description="Helical" evidence="1">
    <location>
        <begin position="12"/>
        <end position="33"/>
    </location>
</feature>
<gene>
    <name evidence="2" type="ORF">JF888_08195</name>
</gene>
<accession>A0A934KGP1</accession>
<feature type="transmembrane region" description="Helical" evidence="1">
    <location>
        <begin position="87"/>
        <end position="105"/>
    </location>
</feature>
<dbReference type="Proteomes" id="UP000620075">
    <property type="component" value="Unassembled WGS sequence"/>
</dbReference>
<feature type="transmembrane region" description="Helical" evidence="1">
    <location>
        <begin position="189"/>
        <end position="208"/>
    </location>
</feature>
<name>A0A934KGP1_9BACT</name>
<evidence type="ECO:0000313" key="3">
    <source>
        <dbReference type="Proteomes" id="UP000620075"/>
    </source>
</evidence>
<dbReference type="EMBL" id="JAEKNQ010000033">
    <property type="protein sequence ID" value="MBJ7603151.1"/>
    <property type="molecule type" value="Genomic_DNA"/>
</dbReference>
<evidence type="ECO:0000313" key="2">
    <source>
        <dbReference type="EMBL" id="MBJ7603151.1"/>
    </source>
</evidence>
<keyword evidence="1" id="KW-1133">Transmembrane helix</keyword>
<protein>
    <submittedName>
        <fullName evidence="2">Uncharacterized protein</fullName>
    </submittedName>
</protein>
<feature type="transmembrane region" description="Helical" evidence="1">
    <location>
        <begin position="158"/>
        <end position="177"/>
    </location>
</feature>
<keyword evidence="1" id="KW-0812">Transmembrane</keyword>
<proteinExistence type="predicted"/>
<organism evidence="2 3">
    <name type="scientific">Candidatus Dormiibacter inghamiae</name>
    <dbReference type="NCBI Taxonomy" id="3127013"/>
    <lineage>
        <taxon>Bacteria</taxon>
        <taxon>Bacillati</taxon>
        <taxon>Candidatus Dormiibacterota</taxon>
        <taxon>Candidatus Dormibacteria</taxon>
        <taxon>Candidatus Dormibacterales</taxon>
        <taxon>Candidatus Dormibacteraceae</taxon>
        <taxon>Candidatus Dormiibacter</taxon>
    </lineage>
</organism>
<feature type="transmembrane region" description="Helical" evidence="1">
    <location>
        <begin position="117"/>
        <end position="138"/>
    </location>
</feature>
<keyword evidence="1" id="KW-0472">Membrane</keyword>
<evidence type="ECO:0000256" key="1">
    <source>
        <dbReference type="SAM" id="Phobius"/>
    </source>
</evidence>
<feature type="transmembrane region" description="Helical" evidence="1">
    <location>
        <begin position="214"/>
        <end position="235"/>
    </location>
</feature>
<feature type="transmembrane region" description="Helical" evidence="1">
    <location>
        <begin position="242"/>
        <end position="261"/>
    </location>
</feature>
<comment type="caution">
    <text evidence="2">The sequence shown here is derived from an EMBL/GenBank/DDBJ whole genome shotgun (WGS) entry which is preliminary data.</text>
</comment>
<reference evidence="2 3" key="1">
    <citation type="submission" date="2020-10" db="EMBL/GenBank/DDBJ databases">
        <title>Ca. Dormibacterota MAGs.</title>
        <authorList>
            <person name="Montgomery K."/>
        </authorList>
    </citation>
    <scope>NUCLEOTIDE SEQUENCE [LARGE SCALE GENOMIC DNA]</scope>
    <source>
        <strain evidence="2">SC8811_S16_3</strain>
    </source>
</reference>
<dbReference type="AlphaFoldDB" id="A0A934KGP1"/>
<sequence length="264" mass="26883">MSLTDLGLHSLALIAYPGLLSVLLLGLGAEWGLGRLARERAGAGLSLRHSRPGNLSLAARLALLLAAVAATQLAAPFNPVPAAERSTLLGAVCVAGAGWAIWSGSRGDSARSERGPGGLLVAQLGWSLALLGPAVAAGTFRPTAIAAIAVPLHLGLKAVAGLLYLLCLPAVLLRFSAPPVDWSERATRAALWLPACALGTSVLLPPVGDDLAGILRFGVETAAIALAAAVLCRLLPREGRTYRLLLVLLAASTLGLAAFASRLA</sequence>
<dbReference type="RefSeq" id="WP_338178684.1">
    <property type="nucleotide sequence ID" value="NZ_JAEKNQ010000033.1"/>
</dbReference>
<feature type="transmembrane region" description="Helical" evidence="1">
    <location>
        <begin position="54"/>
        <end position="75"/>
    </location>
</feature>